<evidence type="ECO:0000313" key="4">
    <source>
        <dbReference type="Proteomes" id="UP001205910"/>
    </source>
</evidence>
<comment type="caution">
    <text evidence="3">The sequence shown here is derived from an EMBL/GenBank/DDBJ whole genome shotgun (WGS) entry which is preliminary data.</text>
</comment>
<dbReference type="InterPro" id="IPR010982">
    <property type="entry name" value="Lambda_DNA-bd_dom_sf"/>
</dbReference>
<dbReference type="EMBL" id="BQFK01000001">
    <property type="protein sequence ID" value="GJJ42088.1"/>
    <property type="molecule type" value="Genomic_DNA"/>
</dbReference>
<dbReference type="CDD" id="cd00093">
    <property type="entry name" value="HTH_XRE"/>
    <property type="match status" value="1"/>
</dbReference>
<dbReference type="AlphaFoldDB" id="A0ABD0BJE6"/>
<dbReference type="InterPro" id="IPR001387">
    <property type="entry name" value="Cro/C1-type_HTH"/>
</dbReference>
<dbReference type="Proteomes" id="UP001205910">
    <property type="component" value="Unassembled WGS sequence"/>
</dbReference>
<protein>
    <recommendedName>
        <fullName evidence="2">HTH cro/C1-type domain-containing protein</fullName>
    </recommendedName>
</protein>
<dbReference type="Pfam" id="PF13443">
    <property type="entry name" value="HTH_26"/>
    <property type="match status" value="1"/>
</dbReference>
<proteinExistence type="predicted"/>
<organism evidence="3 4">
    <name type="scientific">Corynebacterium ulcerans</name>
    <dbReference type="NCBI Taxonomy" id="65058"/>
    <lineage>
        <taxon>Bacteria</taxon>
        <taxon>Bacillati</taxon>
        <taxon>Actinomycetota</taxon>
        <taxon>Actinomycetes</taxon>
        <taxon>Mycobacteriales</taxon>
        <taxon>Corynebacteriaceae</taxon>
        <taxon>Corynebacterium</taxon>
    </lineage>
</organism>
<dbReference type="SUPFAM" id="SSF47413">
    <property type="entry name" value="lambda repressor-like DNA-binding domains"/>
    <property type="match status" value="1"/>
</dbReference>
<gene>
    <name evidence="3" type="ORF">CULCOIPH005_02770</name>
</gene>
<name>A0ABD0BJE6_CORUL</name>
<evidence type="ECO:0000313" key="3">
    <source>
        <dbReference type="EMBL" id="GJJ42088.1"/>
    </source>
</evidence>
<sequence length="144" mass="15477">MSSRKGHPVQKLGKAAAHHLSALRAAGGFTQSDLAVATGISQGQLSKQLRGYRAINIDELDAICFALDISPHELLRRAEETAQREPINEIAARRKAKAHNPSPDSPPRVRTISDDEAAAAIREAHELRGAAHPASEELVEPDSP</sequence>
<evidence type="ECO:0000256" key="1">
    <source>
        <dbReference type="SAM" id="MobiDB-lite"/>
    </source>
</evidence>
<dbReference type="Gene3D" id="1.10.260.40">
    <property type="entry name" value="lambda repressor-like DNA-binding domains"/>
    <property type="match status" value="1"/>
</dbReference>
<dbReference type="PROSITE" id="PS50943">
    <property type="entry name" value="HTH_CROC1"/>
    <property type="match status" value="1"/>
</dbReference>
<evidence type="ECO:0000259" key="2">
    <source>
        <dbReference type="PROSITE" id="PS50943"/>
    </source>
</evidence>
<feature type="region of interest" description="Disordered" evidence="1">
    <location>
        <begin position="79"/>
        <end position="118"/>
    </location>
</feature>
<feature type="domain" description="HTH cro/C1-type" evidence="2">
    <location>
        <begin position="20"/>
        <end position="74"/>
    </location>
</feature>
<dbReference type="RefSeq" id="WP_014835735.1">
    <property type="nucleotide sequence ID" value="NZ_AP019662.1"/>
</dbReference>
<reference evidence="3 4" key="1">
    <citation type="submission" date="2021-11" db="EMBL/GenBank/DDBJ databases">
        <title>Whole genome sequences of diphtheriae toxin producing Corynebacterium ulcerans isolates from cats in Osaka, Japan.</title>
        <authorList>
            <person name="Umeda K."/>
            <person name="Hirai Y."/>
        </authorList>
    </citation>
    <scope>NUCLEOTIDE SEQUENCE [LARGE SCALE GENOMIC DNA]</scope>
    <source>
        <strain evidence="3 4">12109B-1</strain>
    </source>
</reference>
<accession>A0ABD0BJE6</accession>
<dbReference type="SMART" id="SM00530">
    <property type="entry name" value="HTH_XRE"/>
    <property type="match status" value="1"/>
</dbReference>